<dbReference type="RefSeq" id="XP_070919845.1">
    <property type="nucleotide sequence ID" value="XM_071063744.1"/>
</dbReference>
<dbReference type="EMBL" id="BAAFSV010000004">
    <property type="protein sequence ID" value="GAB1318114.1"/>
    <property type="molecule type" value="Genomic_DNA"/>
</dbReference>
<comment type="caution">
    <text evidence="2">The sequence shown here is derived from an EMBL/GenBank/DDBJ whole genome shotgun (WGS) entry which is preliminary data.</text>
</comment>
<keyword evidence="3" id="KW-1185">Reference proteome</keyword>
<feature type="compositionally biased region" description="Basic and acidic residues" evidence="1">
    <location>
        <begin position="126"/>
        <end position="139"/>
    </location>
</feature>
<dbReference type="GeneID" id="98179067"/>
<reference evidence="2 3" key="1">
    <citation type="submission" date="2024-09" db="EMBL/GenBank/DDBJ databases">
        <title>Itraconazole resistance in Madurella fahalii resulting from another homologue of gene encoding cytochrome P450 14-alpha sterol demethylase (CYP51).</title>
        <authorList>
            <person name="Yoshioka I."/>
            <person name="Fahal A.H."/>
            <person name="Kaneko S."/>
            <person name="Yaguchi T."/>
        </authorList>
    </citation>
    <scope>NUCLEOTIDE SEQUENCE [LARGE SCALE GENOMIC DNA]</scope>
    <source>
        <strain evidence="2 3">IFM 68171</strain>
    </source>
</reference>
<accession>A0ABQ0GK37</accession>
<proteinExistence type="predicted"/>
<dbReference type="Proteomes" id="UP001628179">
    <property type="component" value="Unassembled WGS sequence"/>
</dbReference>
<evidence type="ECO:0000256" key="1">
    <source>
        <dbReference type="SAM" id="MobiDB-lite"/>
    </source>
</evidence>
<evidence type="ECO:0000313" key="3">
    <source>
        <dbReference type="Proteomes" id="UP001628179"/>
    </source>
</evidence>
<protein>
    <submittedName>
        <fullName evidence="2">Uncharacterized protein</fullName>
    </submittedName>
</protein>
<sequence>MSSMPDNHESVPVADLVNWNLQKKKLWRGKGHAPSHVEIRAVAEAAITDGLKTWSLDDLASLIESPCREANLKGARERRDKALQLKREYFNTATELLEQAIKKRAERCELTEKERKMEEEIREMTQEMDGLHPRPEGEVGRQGNGLHQETETRVKMARENAEIPQQTCFYASLLMGLTQAVRALPEESIELSSLTEQNGTGLDGWVDVKAETELGSGWVDVKSQCSTKSSVVL</sequence>
<gene>
    <name evidence="2" type="ORF">MFIFM68171_08324</name>
</gene>
<organism evidence="2 3">
    <name type="scientific">Madurella fahalii</name>
    <dbReference type="NCBI Taxonomy" id="1157608"/>
    <lineage>
        <taxon>Eukaryota</taxon>
        <taxon>Fungi</taxon>
        <taxon>Dikarya</taxon>
        <taxon>Ascomycota</taxon>
        <taxon>Pezizomycotina</taxon>
        <taxon>Sordariomycetes</taxon>
        <taxon>Sordariomycetidae</taxon>
        <taxon>Sordariales</taxon>
        <taxon>Sordariales incertae sedis</taxon>
        <taxon>Madurella</taxon>
    </lineage>
</organism>
<feature type="region of interest" description="Disordered" evidence="1">
    <location>
        <begin position="126"/>
        <end position="147"/>
    </location>
</feature>
<name>A0ABQ0GK37_9PEZI</name>
<evidence type="ECO:0000313" key="2">
    <source>
        <dbReference type="EMBL" id="GAB1318114.1"/>
    </source>
</evidence>